<evidence type="ECO:0000256" key="3">
    <source>
        <dbReference type="PROSITE-ProRule" id="PRU00090"/>
    </source>
</evidence>
<dbReference type="PROSITE" id="PS50038">
    <property type="entry name" value="FZ"/>
    <property type="match status" value="1"/>
</dbReference>
<protein>
    <submittedName>
        <fullName evidence="5">Frizzled-3-like</fullName>
    </submittedName>
</protein>
<dbReference type="Proteomes" id="UP000693946">
    <property type="component" value="Unassembled WGS sequence"/>
</dbReference>
<dbReference type="GO" id="GO:0005886">
    <property type="term" value="C:plasma membrane"/>
    <property type="evidence" value="ECO:0007669"/>
    <property type="project" value="TreeGrafter"/>
</dbReference>
<keyword evidence="1" id="KW-0217">Developmental protein</keyword>
<evidence type="ECO:0000259" key="4">
    <source>
        <dbReference type="PROSITE" id="PS50038"/>
    </source>
</evidence>
<dbReference type="SMART" id="SM00063">
    <property type="entry name" value="FRI"/>
    <property type="match status" value="1"/>
</dbReference>
<name>A0AAV6PCL3_SOLSE</name>
<dbReference type="InterPro" id="IPR015526">
    <property type="entry name" value="Frizzled/SFRP"/>
</dbReference>
<feature type="disulfide bond" evidence="3">
    <location>
        <begin position="77"/>
        <end position="123"/>
    </location>
</feature>
<reference evidence="5 6" key="1">
    <citation type="journal article" date="2021" name="Sci. Rep.">
        <title>Chromosome anchoring in Senegalese sole (Solea senegalensis) reveals sex-associated markers and genome rearrangements in flatfish.</title>
        <authorList>
            <person name="Guerrero-Cozar I."/>
            <person name="Gomez-Garrido J."/>
            <person name="Berbel C."/>
            <person name="Martinez-Blanch J.F."/>
            <person name="Alioto T."/>
            <person name="Claros M.G."/>
            <person name="Gagnaire P.A."/>
            <person name="Manchado M."/>
        </authorList>
    </citation>
    <scope>NUCLEOTIDE SEQUENCE [LARGE SCALE GENOMIC DNA]</scope>
    <source>
        <strain evidence="5">Sse05_10M</strain>
    </source>
</reference>
<feature type="domain" description="FZ" evidence="4">
    <location>
        <begin position="64"/>
        <end position="124"/>
    </location>
</feature>
<proteinExistence type="predicted"/>
<comment type="caution">
    <text evidence="3">Lacks conserved residue(s) required for the propagation of feature annotation.</text>
</comment>
<dbReference type="GO" id="GO:0017147">
    <property type="term" value="F:Wnt-protein binding"/>
    <property type="evidence" value="ECO:0007669"/>
    <property type="project" value="TreeGrafter"/>
</dbReference>
<dbReference type="Pfam" id="PF01392">
    <property type="entry name" value="Fz"/>
    <property type="match status" value="1"/>
</dbReference>
<accession>A0AAV6PCL3</accession>
<dbReference type="EMBL" id="JAGKHQ010001366">
    <property type="protein sequence ID" value="KAG7457347.1"/>
    <property type="molecule type" value="Genomic_DNA"/>
</dbReference>
<dbReference type="GO" id="GO:0060070">
    <property type="term" value="P:canonical Wnt signaling pathway"/>
    <property type="evidence" value="ECO:0007669"/>
    <property type="project" value="TreeGrafter"/>
</dbReference>
<dbReference type="InterPro" id="IPR020067">
    <property type="entry name" value="Frizzled_dom"/>
</dbReference>
<sequence length="161" mass="18183">MLDIMTGAPAGRGRTKDWFSRTTPVECRRRVPACFLFFLVSVVLLLLSLVTPALSIHMESMESHNEFSCEPIRLRMCQDLPYNTTFMPNLLNHYDQQTAALAMEQNNLHQVSDCDVDDMQILCSKAFDVWSPNCASFSLTFTSDASCTENRAPVSSHRINV</sequence>
<evidence type="ECO:0000256" key="1">
    <source>
        <dbReference type="ARBA" id="ARBA00022473"/>
    </source>
</evidence>
<comment type="caution">
    <text evidence="5">The sequence shown here is derived from an EMBL/GenBank/DDBJ whole genome shotgun (WGS) entry which is preliminary data.</text>
</comment>
<dbReference type="AlphaFoldDB" id="A0AAV6PCL3"/>
<dbReference type="PANTHER" id="PTHR11309:SF22">
    <property type="entry name" value="FRIZZLED-3"/>
    <property type="match status" value="1"/>
</dbReference>
<evidence type="ECO:0000313" key="6">
    <source>
        <dbReference type="Proteomes" id="UP000693946"/>
    </source>
</evidence>
<dbReference type="GO" id="GO:0042813">
    <property type="term" value="F:Wnt receptor activity"/>
    <property type="evidence" value="ECO:0007669"/>
    <property type="project" value="TreeGrafter"/>
</dbReference>
<gene>
    <name evidence="5" type="ORF">JOB18_024961</name>
</gene>
<evidence type="ECO:0000256" key="2">
    <source>
        <dbReference type="ARBA" id="ARBA00023157"/>
    </source>
</evidence>
<dbReference type="PANTHER" id="PTHR11309">
    <property type="entry name" value="FRIZZLED"/>
    <property type="match status" value="1"/>
</dbReference>
<keyword evidence="2 3" id="KW-1015">Disulfide bond</keyword>
<organism evidence="5 6">
    <name type="scientific">Solea senegalensis</name>
    <name type="common">Senegalese sole</name>
    <dbReference type="NCBI Taxonomy" id="28829"/>
    <lineage>
        <taxon>Eukaryota</taxon>
        <taxon>Metazoa</taxon>
        <taxon>Chordata</taxon>
        <taxon>Craniata</taxon>
        <taxon>Vertebrata</taxon>
        <taxon>Euteleostomi</taxon>
        <taxon>Actinopterygii</taxon>
        <taxon>Neopterygii</taxon>
        <taxon>Teleostei</taxon>
        <taxon>Neoteleostei</taxon>
        <taxon>Acanthomorphata</taxon>
        <taxon>Carangaria</taxon>
        <taxon>Pleuronectiformes</taxon>
        <taxon>Pleuronectoidei</taxon>
        <taxon>Soleidae</taxon>
        <taxon>Solea</taxon>
    </lineage>
</organism>
<keyword evidence="6" id="KW-1185">Reference proteome</keyword>
<evidence type="ECO:0000313" key="5">
    <source>
        <dbReference type="EMBL" id="KAG7457347.1"/>
    </source>
</evidence>
<dbReference type="GO" id="GO:0035567">
    <property type="term" value="P:non-canonical Wnt signaling pathway"/>
    <property type="evidence" value="ECO:0007669"/>
    <property type="project" value="TreeGrafter"/>
</dbReference>